<keyword evidence="7" id="KW-1185">Reference proteome</keyword>
<comment type="caution">
    <text evidence="6">The sequence shown here is derived from an EMBL/GenBank/DDBJ whole genome shotgun (WGS) entry which is preliminary data.</text>
</comment>
<dbReference type="Pfam" id="PF00126">
    <property type="entry name" value="HTH_1"/>
    <property type="match status" value="1"/>
</dbReference>
<dbReference type="SUPFAM" id="SSF46785">
    <property type="entry name" value="Winged helix' DNA-binding domain"/>
    <property type="match status" value="1"/>
</dbReference>
<name>A0A4U8QM36_9FIRM</name>
<evidence type="ECO:0000256" key="4">
    <source>
        <dbReference type="ARBA" id="ARBA00023163"/>
    </source>
</evidence>
<dbReference type="PANTHER" id="PTHR30126">
    <property type="entry name" value="HTH-TYPE TRANSCRIPTIONAL REGULATOR"/>
    <property type="match status" value="1"/>
</dbReference>
<reference evidence="6 7" key="1">
    <citation type="journal article" date="2019" name="Anaerobe">
        <title>Detection of Robinsoniella peoriensis in multiple bone samples of a trauma patient.</title>
        <authorList>
            <person name="Schrottner P."/>
            <person name="Hartwich K."/>
            <person name="Bunk B."/>
            <person name="Schober I."/>
            <person name="Helbig S."/>
            <person name="Rudolph W.W."/>
            <person name="Gunzer F."/>
        </authorList>
    </citation>
    <scope>NUCLEOTIDE SEQUENCE [LARGE SCALE GENOMIC DNA]</scope>
    <source>
        <strain evidence="6 7">DSM 106044</strain>
    </source>
</reference>
<evidence type="ECO:0000313" key="6">
    <source>
        <dbReference type="EMBL" id="TLD01926.1"/>
    </source>
</evidence>
<protein>
    <submittedName>
        <fullName evidence="6">HTH-type transcriptional regulator YofA</fullName>
    </submittedName>
</protein>
<dbReference type="Pfam" id="PF03466">
    <property type="entry name" value="LysR_substrate"/>
    <property type="match status" value="1"/>
</dbReference>
<dbReference type="Gene3D" id="3.40.190.290">
    <property type="match status" value="1"/>
</dbReference>
<organism evidence="6 7">
    <name type="scientific">Robinsoniella peoriensis</name>
    <dbReference type="NCBI Taxonomy" id="180332"/>
    <lineage>
        <taxon>Bacteria</taxon>
        <taxon>Bacillati</taxon>
        <taxon>Bacillota</taxon>
        <taxon>Clostridia</taxon>
        <taxon>Lachnospirales</taxon>
        <taxon>Lachnospiraceae</taxon>
        <taxon>Robinsoniella</taxon>
    </lineage>
</organism>
<evidence type="ECO:0000256" key="2">
    <source>
        <dbReference type="ARBA" id="ARBA00023015"/>
    </source>
</evidence>
<evidence type="ECO:0000256" key="1">
    <source>
        <dbReference type="ARBA" id="ARBA00009437"/>
    </source>
</evidence>
<dbReference type="GO" id="GO:0003700">
    <property type="term" value="F:DNA-binding transcription factor activity"/>
    <property type="evidence" value="ECO:0007669"/>
    <property type="project" value="InterPro"/>
</dbReference>
<evidence type="ECO:0000259" key="5">
    <source>
        <dbReference type="PROSITE" id="PS50931"/>
    </source>
</evidence>
<proteinExistence type="inferred from homology"/>
<keyword evidence="2" id="KW-0805">Transcription regulation</keyword>
<dbReference type="GO" id="GO:0000976">
    <property type="term" value="F:transcription cis-regulatory region binding"/>
    <property type="evidence" value="ECO:0007669"/>
    <property type="project" value="TreeGrafter"/>
</dbReference>
<evidence type="ECO:0000313" key="7">
    <source>
        <dbReference type="Proteomes" id="UP000306509"/>
    </source>
</evidence>
<sequence>MESLELRIFREAAKSNSISKAAENLNYVQSNVTAHIKKLEEELGTTLFIRHGKGVTLTEDGEKLLHYADKILEMLDNALSAFQKKCDRLQIGATQTLAASRLPLWISAFRKIYPDIRLSVVTSSQEDLIQNLEKHALDCVFVESKYISPCGKSIFQFSEELSVIAPLKSSPQSLPFRPIVVNTLTTCPFRKQLAAWSFSQNHSEPSVIEFDTAEAIMNAVSLGMGISLLPSSLIAGKNNLTAFQIPEIKDFDLHMVTLGGQQNKQVFQFRDIAATFY</sequence>
<gene>
    <name evidence="6" type="primary">yofA_2</name>
    <name evidence="6" type="ORF">DSM106044_01296</name>
</gene>
<dbReference type="Gene3D" id="1.10.10.10">
    <property type="entry name" value="Winged helix-like DNA-binding domain superfamily/Winged helix DNA-binding domain"/>
    <property type="match status" value="1"/>
</dbReference>
<dbReference type="Proteomes" id="UP000306509">
    <property type="component" value="Unassembled WGS sequence"/>
</dbReference>
<dbReference type="SUPFAM" id="SSF53850">
    <property type="entry name" value="Periplasmic binding protein-like II"/>
    <property type="match status" value="1"/>
</dbReference>
<dbReference type="STRING" id="180332.GCA_000797495_04267"/>
<evidence type="ECO:0000256" key="3">
    <source>
        <dbReference type="ARBA" id="ARBA00023125"/>
    </source>
</evidence>
<dbReference type="InterPro" id="IPR000847">
    <property type="entry name" value="LysR_HTH_N"/>
</dbReference>
<dbReference type="EMBL" id="QGQD01000025">
    <property type="protein sequence ID" value="TLD01926.1"/>
    <property type="molecule type" value="Genomic_DNA"/>
</dbReference>
<feature type="domain" description="HTH lysR-type" evidence="5">
    <location>
        <begin position="1"/>
        <end position="58"/>
    </location>
</feature>
<dbReference type="PROSITE" id="PS50931">
    <property type="entry name" value="HTH_LYSR"/>
    <property type="match status" value="1"/>
</dbReference>
<dbReference type="PRINTS" id="PR00039">
    <property type="entry name" value="HTHLYSR"/>
</dbReference>
<comment type="similarity">
    <text evidence="1">Belongs to the LysR transcriptional regulatory family.</text>
</comment>
<dbReference type="AlphaFoldDB" id="A0A4U8QM36"/>
<dbReference type="FunFam" id="1.10.10.10:FF:000001">
    <property type="entry name" value="LysR family transcriptional regulator"/>
    <property type="match status" value="1"/>
</dbReference>
<accession>A0A4U8QM36</accession>
<dbReference type="InterPro" id="IPR036388">
    <property type="entry name" value="WH-like_DNA-bd_sf"/>
</dbReference>
<dbReference type="InterPro" id="IPR036390">
    <property type="entry name" value="WH_DNA-bd_sf"/>
</dbReference>
<dbReference type="RefSeq" id="WP_138002062.1">
    <property type="nucleotide sequence ID" value="NZ_QGQD01000025.1"/>
</dbReference>
<keyword evidence="4" id="KW-0804">Transcription</keyword>
<dbReference type="PANTHER" id="PTHR30126:SF40">
    <property type="entry name" value="HTH-TYPE TRANSCRIPTIONAL REGULATOR GLTR"/>
    <property type="match status" value="1"/>
</dbReference>
<keyword evidence="3" id="KW-0238">DNA-binding</keyword>
<dbReference type="InterPro" id="IPR005119">
    <property type="entry name" value="LysR_subst-bd"/>
</dbReference>